<dbReference type="AlphaFoldDB" id="A0A0K9PNY9"/>
<dbReference type="Proteomes" id="UP000036987">
    <property type="component" value="Unassembled WGS sequence"/>
</dbReference>
<evidence type="ECO:0000256" key="17">
    <source>
        <dbReference type="ARBA" id="ARBA00048679"/>
    </source>
</evidence>
<keyword evidence="12 19" id="KW-1133">Transmembrane helix</keyword>
<feature type="chain" id="PRO_5005527736" description="non-specific serine/threonine protein kinase" evidence="20">
    <location>
        <begin position="30"/>
        <end position="633"/>
    </location>
</feature>
<keyword evidence="11 18" id="KW-0067">ATP-binding</keyword>
<dbReference type="SMART" id="SM00220">
    <property type="entry name" value="S_TKc"/>
    <property type="match status" value="1"/>
</dbReference>
<dbReference type="InterPro" id="IPR043891">
    <property type="entry name" value="SPARK"/>
</dbReference>
<evidence type="ECO:0000313" key="22">
    <source>
        <dbReference type="EMBL" id="KMZ70659.1"/>
    </source>
</evidence>
<keyword evidence="14" id="KW-0675">Receptor</keyword>
<dbReference type="Pfam" id="PF00069">
    <property type="entry name" value="Pkinase"/>
    <property type="match status" value="1"/>
</dbReference>
<accession>A0A0K9PNY9</accession>
<comment type="catalytic activity">
    <reaction evidence="16">
        <text>L-threonyl-[protein] + ATP = O-phospho-L-threonyl-[protein] + ADP + H(+)</text>
        <dbReference type="Rhea" id="RHEA:46608"/>
        <dbReference type="Rhea" id="RHEA-COMP:11060"/>
        <dbReference type="Rhea" id="RHEA-COMP:11605"/>
        <dbReference type="ChEBI" id="CHEBI:15378"/>
        <dbReference type="ChEBI" id="CHEBI:30013"/>
        <dbReference type="ChEBI" id="CHEBI:30616"/>
        <dbReference type="ChEBI" id="CHEBI:61977"/>
        <dbReference type="ChEBI" id="CHEBI:456216"/>
        <dbReference type="EC" id="2.7.11.1"/>
    </reaction>
</comment>
<dbReference type="EC" id="2.7.11.1" evidence="3"/>
<dbReference type="SUPFAM" id="SSF56112">
    <property type="entry name" value="Protein kinase-like (PK-like)"/>
    <property type="match status" value="1"/>
</dbReference>
<evidence type="ECO:0000256" key="9">
    <source>
        <dbReference type="ARBA" id="ARBA00022741"/>
    </source>
</evidence>
<dbReference type="GO" id="GO:0005886">
    <property type="term" value="C:plasma membrane"/>
    <property type="evidence" value="ECO:0007669"/>
    <property type="project" value="UniProtKB-SubCell"/>
</dbReference>
<organism evidence="22 23">
    <name type="scientific">Zostera marina</name>
    <name type="common">Eelgrass</name>
    <dbReference type="NCBI Taxonomy" id="29655"/>
    <lineage>
        <taxon>Eukaryota</taxon>
        <taxon>Viridiplantae</taxon>
        <taxon>Streptophyta</taxon>
        <taxon>Embryophyta</taxon>
        <taxon>Tracheophyta</taxon>
        <taxon>Spermatophyta</taxon>
        <taxon>Magnoliopsida</taxon>
        <taxon>Liliopsida</taxon>
        <taxon>Zosteraceae</taxon>
        <taxon>Zostera</taxon>
    </lineage>
</organism>
<keyword evidence="15" id="KW-0325">Glycoprotein</keyword>
<dbReference type="EMBL" id="LFYR01000718">
    <property type="protein sequence ID" value="KMZ70659.1"/>
    <property type="molecule type" value="Genomic_DNA"/>
</dbReference>
<dbReference type="InterPro" id="IPR011009">
    <property type="entry name" value="Kinase-like_dom_sf"/>
</dbReference>
<keyword evidence="8 20" id="KW-0732">Signal</keyword>
<evidence type="ECO:0000256" key="14">
    <source>
        <dbReference type="ARBA" id="ARBA00023170"/>
    </source>
</evidence>
<keyword evidence="5" id="KW-0723">Serine/threonine-protein kinase</keyword>
<keyword evidence="9 18" id="KW-0547">Nucleotide-binding</keyword>
<evidence type="ECO:0000256" key="6">
    <source>
        <dbReference type="ARBA" id="ARBA00022679"/>
    </source>
</evidence>
<feature type="domain" description="Protein kinase" evidence="21">
    <location>
        <begin position="299"/>
        <end position="609"/>
    </location>
</feature>
<keyword evidence="7 19" id="KW-0812">Transmembrane</keyword>
<dbReference type="GO" id="GO:0004672">
    <property type="term" value="F:protein kinase activity"/>
    <property type="evidence" value="ECO:0000318"/>
    <property type="project" value="GO_Central"/>
</dbReference>
<comment type="catalytic activity">
    <reaction evidence="17">
        <text>L-seryl-[protein] + ATP = O-phospho-L-seryl-[protein] + ADP + H(+)</text>
        <dbReference type="Rhea" id="RHEA:17989"/>
        <dbReference type="Rhea" id="RHEA-COMP:9863"/>
        <dbReference type="Rhea" id="RHEA-COMP:11604"/>
        <dbReference type="ChEBI" id="CHEBI:15378"/>
        <dbReference type="ChEBI" id="CHEBI:29999"/>
        <dbReference type="ChEBI" id="CHEBI:30616"/>
        <dbReference type="ChEBI" id="CHEBI:83421"/>
        <dbReference type="ChEBI" id="CHEBI:456216"/>
        <dbReference type="EC" id="2.7.11.1"/>
    </reaction>
</comment>
<evidence type="ECO:0000256" key="11">
    <source>
        <dbReference type="ARBA" id="ARBA00022840"/>
    </source>
</evidence>
<evidence type="ECO:0000256" key="3">
    <source>
        <dbReference type="ARBA" id="ARBA00012513"/>
    </source>
</evidence>
<evidence type="ECO:0000256" key="2">
    <source>
        <dbReference type="ARBA" id="ARBA00004479"/>
    </source>
</evidence>
<dbReference type="PANTHER" id="PTHR47973">
    <property type="entry name" value="CYSTEINE-RICH RECEPTOR-LIKE PROTEIN KINASE 3"/>
    <property type="match status" value="1"/>
</dbReference>
<evidence type="ECO:0000256" key="20">
    <source>
        <dbReference type="SAM" id="SignalP"/>
    </source>
</evidence>
<dbReference type="FunFam" id="1.10.510.10:FF:000287">
    <property type="entry name" value="probable LRR receptor-like serine/threonine-protein kinase RKF3"/>
    <property type="match status" value="1"/>
</dbReference>
<dbReference type="PROSITE" id="PS50011">
    <property type="entry name" value="PROTEIN_KINASE_DOM"/>
    <property type="match status" value="1"/>
</dbReference>
<dbReference type="Gene3D" id="3.30.200.20">
    <property type="entry name" value="Phosphorylase Kinase, domain 1"/>
    <property type="match status" value="1"/>
</dbReference>
<evidence type="ECO:0000256" key="18">
    <source>
        <dbReference type="PROSITE-ProRule" id="PRU10141"/>
    </source>
</evidence>
<keyword evidence="4" id="KW-1003">Cell membrane</keyword>
<evidence type="ECO:0000256" key="15">
    <source>
        <dbReference type="ARBA" id="ARBA00023180"/>
    </source>
</evidence>
<protein>
    <recommendedName>
        <fullName evidence="3">non-specific serine/threonine protein kinase</fullName>
        <ecNumber evidence="3">2.7.11.1</ecNumber>
    </recommendedName>
</protein>
<dbReference type="Pfam" id="PF19160">
    <property type="entry name" value="SPARK"/>
    <property type="match status" value="1"/>
</dbReference>
<evidence type="ECO:0000256" key="4">
    <source>
        <dbReference type="ARBA" id="ARBA00022475"/>
    </source>
</evidence>
<evidence type="ECO:0000256" key="8">
    <source>
        <dbReference type="ARBA" id="ARBA00022729"/>
    </source>
</evidence>
<evidence type="ECO:0000256" key="16">
    <source>
        <dbReference type="ARBA" id="ARBA00047899"/>
    </source>
</evidence>
<dbReference type="InterPro" id="IPR000719">
    <property type="entry name" value="Prot_kinase_dom"/>
</dbReference>
<dbReference type="OrthoDB" id="122279at2759"/>
<name>A0A0K9PNY9_ZOSMR</name>
<evidence type="ECO:0000256" key="7">
    <source>
        <dbReference type="ARBA" id="ARBA00022692"/>
    </source>
</evidence>
<evidence type="ECO:0000313" key="23">
    <source>
        <dbReference type="Proteomes" id="UP000036987"/>
    </source>
</evidence>
<dbReference type="PROSITE" id="PS00107">
    <property type="entry name" value="PROTEIN_KINASE_ATP"/>
    <property type="match status" value="1"/>
</dbReference>
<evidence type="ECO:0000256" key="1">
    <source>
        <dbReference type="ARBA" id="ARBA00004162"/>
    </source>
</evidence>
<keyword evidence="13 19" id="KW-0472">Membrane</keyword>
<evidence type="ECO:0000256" key="12">
    <source>
        <dbReference type="ARBA" id="ARBA00022989"/>
    </source>
</evidence>
<evidence type="ECO:0000256" key="19">
    <source>
        <dbReference type="SAM" id="Phobius"/>
    </source>
</evidence>
<evidence type="ECO:0000256" key="13">
    <source>
        <dbReference type="ARBA" id="ARBA00023136"/>
    </source>
</evidence>
<evidence type="ECO:0000256" key="5">
    <source>
        <dbReference type="ARBA" id="ARBA00022527"/>
    </source>
</evidence>
<keyword evidence="6" id="KW-0808">Transferase</keyword>
<dbReference type="OMA" id="SIWFKIQ"/>
<dbReference type="Gene3D" id="1.10.510.10">
    <property type="entry name" value="Transferase(Phosphotransferase) domain 1"/>
    <property type="match status" value="1"/>
</dbReference>
<feature type="transmembrane region" description="Helical" evidence="19">
    <location>
        <begin position="575"/>
        <end position="593"/>
    </location>
</feature>
<dbReference type="InterPro" id="IPR017441">
    <property type="entry name" value="Protein_kinase_ATP_BS"/>
</dbReference>
<evidence type="ECO:0000259" key="21">
    <source>
        <dbReference type="PROSITE" id="PS50011"/>
    </source>
</evidence>
<reference evidence="23" key="1">
    <citation type="journal article" date="2016" name="Nature">
        <title>The genome of the seagrass Zostera marina reveals angiosperm adaptation to the sea.</title>
        <authorList>
            <person name="Olsen J.L."/>
            <person name="Rouze P."/>
            <person name="Verhelst B."/>
            <person name="Lin Y.-C."/>
            <person name="Bayer T."/>
            <person name="Collen J."/>
            <person name="Dattolo E."/>
            <person name="De Paoli E."/>
            <person name="Dittami S."/>
            <person name="Maumus F."/>
            <person name="Michel G."/>
            <person name="Kersting A."/>
            <person name="Lauritano C."/>
            <person name="Lohaus R."/>
            <person name="Toepel M."/>
            <person name="Tonon T."/>
            <person name="Vanneste K."/>
            <person name="Amirebrahimi M."/>
            <person name="Brakel J."/>
            <person name="Bostroem C."/>
            <person name="Chovatia M."/>
            <person name="Grimwood J."/>
            <person name="Jenkins J.W."/>
            <person name="Jueterbock A."/>
            <person name="Mraz A."/>
            <person name="Stam W.T."/>
            <person name="Tice H."/>
            <person name="Bornberg-Bauer E."/>
            <person name="Green P.J."/>
            <person name="Pearson G.A."/>
            <person name="Procaccini G."/>
            <person name="Duarte C.M."/>
            <person name="Schmutz J."/>
            <person name="Reusch T.B.H."/>
            <person name="Van de Peer Y."/>
        </authorList>
    </citation>
    <scope>NUCLEOTIDE SEQUENCE [LARGE SCALE GENOMIC DNA]</scope>
    <source>
        <strain evidence="23">cv. Finnish</strain>
    </source>
</reference>
<evidence type="ECO:0000256" key="10">
    <source>
        <dbReference type="ARBA" id="ARBA00022777"/>
    </source>
</evidence>
<dbReference type="InterPro" id="IPR008271">
    <property type="entry name" value="Ser/Thr_kinase_AS"/>
</dbReference>
<keyword evidence="23" id="KW-1185">Reference proteome</keyword>
<feature type="transmembrane region" description="Helical" evidence="19">
    <location>
        <begin position="236"/>
        <end position="261"/>
    </location>
</feature>
<feature type="binding site" evidence="18">
    <location>
        <position position="328"/>
    </location>
    <ligand>
        <name>ATP</name>
        <dbReference type="ChEBI" id="CHEBI:30616"/>
    </ligand>
</feature>
<dbReference type="InterPro" id="IPR052059">
    <property type="entry name" value="CR_Ser/Thr_kinase"/>
</dbReference>
<dbReference type="STRING" id="29655.A0A0K9PNY9"/>
<feature type="signal peptide" evidence="20">
    <location>
        <begin position="1"/>
        <end position="29"/>
    </location>
</feature>
<comment type="subcellular location">
    <subcellularLocation>
        <location evidence="1">Cell membrane</location>
        <topology evidence="1">Single-pass membrane protein</topology>
    </subcellularLocation>
    <subcellularLocation>
        <location evidence="2">Membrane</location>
        <topology evidence="2">Single-pass type I membrane protein</topology>
    </subcellularLocation>
</comment>
<gene>
    <name evidence="22" type="ORF">ZOSMA_196G00080</name>
</gene>
<keyword evidence="10 22" id="KW-0418">Kinase</keyword>
<comment type="caution">
    <text evidence="22">The sequence shown here is derived from an EMBL/GenBank/DDBJ whole genome shotgun (WGS) entry which is preliminary data.</text>
</comment>
<dbReference type="FunFam" id="3.30.200.20:FF:000542">
    <property type="entry name" value="Receptor-like serine/threonine-protein kinase At4g25390"/>
    <property type="match status" value="1"/>
</dbReference>
<dbReference type="GO" id="GO:0004674">
    <property type="term" value="F:protein serine/threonine kinase activity"/>
    <property type="evidence" value="ECO:0007669"/>
    <property type="project" value="UniProtKB-KW"/>
</dbReference>
<dbReference type="PROSITE" id="PS00108">
    <property type="entry name" value="PROTEIN_KINASE_ST"/>
    <property type="match status" value="1"/>
</dbReference>
<sequence length="633" mass="69050">MGEFKIHLSAASMLFLLLTRFSDVSPAETANISSCPIDLSYVETLPWNPIPCNSSILNCCQTLTSLFGIGLAEHLKSTSEFRLPDLKTSTNCLSDFQSILTASFSVPPTVVSDCFPSAERFVISSDNNNSCAGIRTRRDFEEKVGKRTELDGSCSGDVSGNNCTACVNAGFDVNTKLVEIDGNQSHSETCFYFVITYAAGIVNKYGPTNVKTAGCIFGLPLLTEVLDNDTGSNRGVVVVISSISAAVALIVLGILLGLYLWRLDQNGRRMLPLGRKHQRPNIGSIWFTIKELERATGNFTSKNIIGQGGFGVVYKGVLSDGSQVAVKKLSNSEFEGDDDFRNETAIIGNLKHRNLVPLRGCCICNIQEEERGGGGGDEDGGGGDGTLRYLVYDYMPNGSLQRHISSGGSVGGKKSQIQSLSWLQRKTVILDVAKGIEYLHYGIKPPIFHRDIKTTNILLDGEMRARIADFGLAKQNRTSDMTTRIAGTHGYLAPEYALYGQLTEKSDVYSFGVVVLEIMSGRMALDTSSSDVILITDWAWMLVKAGRSEEVLDKPLRKVQNDEESKDTMDLMNRFVLVGILCSHVMVALRPTIADALKMLDGDIEIPTIHDRPAPLGRESIPVVYDCKLADMV</sequence>
<proteinExistence type="predicted"/>
<dbReference type="GO" id="GO:0005524">
    <property type="term" value="F:ATP binding"/>
    <property type="evidence" value="ECO:0007669"/>
    <property type="project" value="UniProtKB-UniRule"/>
</dbReference>